<dbReference type="GO" id="GO:0004519">
    <property type="term" value="F:endonuclease activity"/>
    <property type="evidence" value="ECO:0007669"/>
    <property type="project" value="UniProtKB-KW"/>
</dbReference>
<name>A0A2I0CTI5_9PSED</name>
<dbReference type="InterPro" id="IPR002711">
    <property type="entry name" value="HNH"/>
</dbReference>
<dbReference type="Pfam" id="PF01844">
    <property type="entry name" value="HNH"/>
    <property type="match status" value="1"/>
</dbReference>
<evidence type="ECO:0000256" key="2">
    <source>
        <dbReference type="ARBA" id="ARBA00022801"/>
    </source>
</evidence>
<proteinExistence type="inferred from homology"/>
<keyword evidence="1" id="KW-0540">Nuclease</keyword>
<evidence type="ECO:0000256" key="1">
    <source>
        <dbReference type="ARBA" id="ARBA00022722"/>
    </source>
</evidence>
<organism evidence="6 7">
    <name type="scientific">Pseudomonas fluvialis</name>
    <dbReference type="NCBI Taxonomy" id="1793966"/>
    <lineage>
        <taxon>Bacteria</taxon>
        <taxon>Pseudomonadati</taxon>
        <taxon>Pseudomonadota</taxon>
        <taxon>Gammaproteobacteria</taxon>
        <taxon>Pseudomonadales</taxon>
        <taxon>Pseudomonadaceae</taxon>
        <taxon>Pseudomonas</taxon>
    </lineage>
</organism>
<dbReference type="GO" id="GO:0016787">
    <property type="term" value="F:hydrolase activity"/>
    <property type="evidence" value="ECO:0007669"/>
    <property type="project" value="UniProtKB-KW"/>
</dbReference>
<dbReference type="CDD" id="cd00085">
    <property type="entry name" value="HNHc"/>
    <property type="match status" value="1"/>
</dbReference>
<accession>A0A2I0CTI5</accession>
<dbReference type="GO" id="GO:0008270">
    <property type="term" value="F:zinc ion binding"/>
    <property type="evidence" value="ECO:0007669"/>
    <property type="project" value="InterPro"/>
</dbReference>
<gene>
    <name evidence="6" type="ORF">CW360_02915</name>
</gene>
<dbReference type="Gene3D" id="1.10.30.50">
    <property type="match status" value="1"/>
</dbReference>
<evidence type="ECO:0000313" key="7">
    <source>
        <dbReference type="Proteomes" id="UP000242861"/>
    </source>
</evidence>
<dbReference type="InterPro" id="IPR003615">
    <property type="entry name" value="HNH_nuc"/>
</dbReference>
<evidence type="ECO:0000256" key="4">
    <source>
        <dbReference type="ARBA" id="ARBA00040194"/>
    </source>
</evidence>
<dbReference type="PANTHER" id="PTHR41286">
    <property type="entry name" value="HNH NUCLEASE YAJD-RELATED"/>
    <property type="match status" value="1"/>
</dbReference>
<feature type="domain" description="HNH nuclease" evidence="5">
    <location>
        <begin position="64"/>
        <end position="119"/>
    </location>
</feature>
<dbReference type="PANTHER" id="PTHR41286:SF1">
    <property type="entry name" value="HNH NUCLEASE YAJD-RELATED"/>
    <property type="match status" value="1"/>
</dbReference>
<sequence>MGSKPLKPCPWPGCGRLVQGAGHCPVHAPMAAERRAQYMQRTHAQYNKRRDESDSFYKTERWRKFRAYYLRLHPLCVECEAHGRVTAAVILDHIKPYKTHPELGLDWHNVRPLCRPCHNRIGARVGLQGEGGGQKFGD</sequence>
<dbReference type="SMART" id="SM00507">
    <property type="entry name" value="HNHc"/>
    <property type="match status" value="1"/>
</dbReference>
<evidence type="ECO:0000259" key="5">
    <source>
        <dbReference type="SMART" id="SM00507"/>
    </source>
</evidence>
<comment type="similarity">
    <text evidence="3">Belongs to the HNH nuclease family.</text>
</comment>
<dbReference type="Proteomes" id="UP000242861">
    <property type="component" value="Unassembled WGS sequence"/>
</dbReference>
<keyword evidence="6" id="KW-0255">Endonuclease</keyword>
<dbReference type="GO" id="GO:0003676">
    <property type="term" value="F:nucleic acid binding"/>
    <property type="evidence" value="ECO:0007669"/>
    <property type="project" value="InterPro"/>
</dbReference>
<evidence type="ECO:0000256" key="3">
    <source>
        <dbReference type="ARBA" id="ARBA00038412"/>
    </source>
</evidence>
<evidence type="ECO:0000313" key="6">
    <source>
        <dbReference type="EMBL" id="PKF72683.1"/>
    </source>
</evidence>
<protein>
    <recommendedName>
        <fullName evidence="4">Putative HNH nuclease YajD</fullName>
    </recommendedName>
</protein>
<dbReference type="GO" id="GO:0005829">
    <property type="term" value="C:cytosol"/>
    <property type="evidence" value="ECO:0007669"/>
    <property type="project" value="TreeGrafter"/>
</dbReference>
<comment type="caution">
    <text evidence="6">The sequence shown here is derived from an EMBL/GenBank/DDBJ whole genome shotgun (WGS) entry which is preliminary data.</text>
</comment>
<keyword evidence="2" id="KW-0378">Hydrolase</keyword>
<dbReference type="EMBL" id="PIYS01000003">
    <property type="protein sequence ID" value="PKF72683.1"/>
    <property type="molecule type" value="Genomic_DNA"/>
</dbReference>
<reference evidence="7" key="1">
    <citation type="submission" date="2017-12" db="EMBL/GenBank/DDBJ databases">
        <authorList>
            <person name="Yu X.-Y."/>
        </authorList>
    </citation>
    <scope>NUCLEOTIDE SEQUENCE [LARGE SCALE GENOMIC DNA]</scope>
    <source>
        <strain evidence="7">ZYSR67-Z</strain>
    </source>
</reference>
<dbReference type="AlphaFoldDB" id="A0A2I0CTI5"/>